<proteinExistence type="predicted"/>
<reference evidence="1" key="1">
    <citation type="submission" date="2023-05" db="EMBL/GenBank/DDBJ databases">
        <authorList>
            <person name="Zhang X."/>
        </authorList>
    </citation>
    <scope>NUCLEOTIDE SEQUENCE</scope>
    <source>
        <strain evidence="1">BD1B2-1</strain>
    </source>
</reference>
<dbReference type="RefSeq" id="WP_314514859.1">
    <property type="nucleotide sequence ID" value="NZ_JASJOU010000010.1"/>
</dbReference>
<accession>A0AAE3R9L6</accession>
<name>A0AAE3R9L6_9BACT</name>
<evidence type="ECO:0000313" key="1">
    <source>
        <dbReference type="EMBL" id="MDJ1504009.1"/>
    </source>
</evidence>
<comment type="caution">
    <text evidence="1">The sequence shown here is derived from an EMBL/GenBank/DDBJ whole genome shotgun (WGS) entry which is preliminary data.</text>
</comment>
<dbReference type="Proteomes" id="UP001232063">
    <property type="component" value="Unassembled WGS sequence"/>
</dbReference>
<organism evidence="1 2">
    <name type="scientific">Xanthocytophaga agilis</name>
    <dbReference type="NCBI Taxonomy" id="3048010"/>
    <lineage>
        <taxon>Bacteria</taxon>
        <taxon>Pseudomonadati</taxon>
        <taxon>Bacteroidota</taxon>
        <taxon>Cytophagia</taxon>
        <taxon>Cytophagales</taxon>
        <taxon>Rhodocytophagaceae</taxon>
        <taxon>Xanthocytophaga</taxon>
    </lineage>
</organism>
<protein>
    <submittedName>
        <fullName evidence="1">Uncharacterized protein</fullName>
    </submittedName>
</protein>
<dbReference type="EMBL" id="JASJOU010000010">
    <property type="protein sequence ID" value="MDJ1504009.1"/>
    <property type="molecule type" value="Genomic_DNA"/>
</dbReference>
<dbReference type="AlphaFoldDB" id="A0AAE3R9L6"/>
<keyword evidence="2" id="KW-1185">Reference proteome</keyword>
<evidence type="ECO:0000313" key="2">
    <source>
        <dbReference type="Proteomes" id="UP001232063"/>
    </source>
</evidence>
<gene>
    <name evidence="1" type="ORF">QNI22_25335</name>
</gene>
<sequence>MGGNLFKLGRLPKSDYQKVETTLKPFLDKTFGSLYRIPRYYASKPDFGDLDIIVSSNAFEGNWEKVKANIIVELQLKEFKSVGHVFSTNFMNFQVDYFTVGHQYFESTYNFMCFNDLGNILGKMFRRFNLKYGEEGLLYVYRRDDGHYKKDLPVSQNMEKIIGFLGLSYEQWVKGFDTLDDMFSWAIQSPYFSVKPFVEPSKVTEQRIETRTTIQRFVQWLEEHQITKTYEYLEDRDQYLPMINAYFPESQLDEQIKREQIREEETKIMNEKFNGNVVMELTGLSGKELGAFIVRFKSQFSNFEAFLLQTDKSMVQNRIVELWKTPES</sequence>